<comment type="caution">
    <text evidence="1">The sequence shown here is derived from an EMBL/GenBank/DDBJ whole genome shotgun (WGS) entry which is preliminary data.</text>
</comment>
<accession>A0AAD7MBS9</accession>
<dbReference type="AlphaFoldDB" id="A0AAD7MBS9"/>
<proteinExistence type="predicted"/>
<dbReference type="EMBL" id="JARKIB010000118">
    <property type="protein sequence ID" value="KAJ7737076.1"/>
    <property type="molecule type" value="Genomic_DNA"/>
</dbReference>
<evidence type="ECO:0000313" key="3">
    <source>
        <dbReference type="Proteomes" id="UP001215598"/>
    </source>
</evidence>
<keyword evidence="3" id="KW-1185">Reference proteome</keyword>
<gene>
    <name evidence="2" type="ORF">B0H16DRAFT_1466350</name>
    <name evidence="1" type="ORF">B0H16DRAFT_1481038</name>
</gene>
<sequence length="119" mass="13666">MQGRLARVLPVDSKELPLSYHCHGWHSRRHLDRGRRRLDRFNAIVVVERILYHSQSDWAFKPFSADNVRKESSCLHADPDLDLNLPVVHNGLHAATPYPLCIHFKGDSSSVLIADKYRA</sequence>
<evidence type="ECO:0000313" key="1">
    <source>
        <dbReference type="EMBL" id="KAJ7709254.1"/>
    </source>
</evidence>
<dbReference type="Proteomes" id="UP001215598">
    <property type="component" value="Unassembled WGS sequence"/>
</dbReference>
<dbReference type="EMBL" id="JARKIB010000423">
    <property type="protein sequence ID" value="KAJ7709254.1"/>
    <property type="molecule type" value="Genomic_DNA"/>
</dbReference>
<protein>
    <submittedName>
        <fullName evidence="1">Uncharacterized protein</fullName>
    </submittedName>
</protein>
<reference evidence="1" key="1">
    <citation type="submission" date="2023-03" db="EMBL/GenBank/DDBJ databases">
        <title>Massive genome expansion in bonnet fungi (Mycena s.s.) driven by repeated elements and novel gene families across ecological guilds.</title>
        <authorList>
            <consortium name="Lawrence Berkeley National Laboratory"/>
            <person name="Harder C.B."/>
            <person name="Miyauchi S."/>
            <person name="Viragh M."/>
            <person name="Kuo A."/>
            <person name="Thoen E."/>
            <person name="Andreopoulos B."/>
            <person name="Lu D."/>
            <person name="Skrede I."/>
            <person name="Drula E."/>
            <person name="Henrissat B."/>
            <person name="Morin E."/>
            <person name="Kohler A."/>
            <person name="Barry K."/>
            <person name="LaButti K."/>
            <person name="Morin E."/>
            <person name="Salamov A."/>
            <person name="Lipzen A."/>
            <person name="Mereny Z."/>
            <person name="Hegedus B."/>
            <person name="Baldrian P."/>
            <person name="Stursova M."/>
            <person name="Weitz H."/>
            <person name="Taylor A."/>
            <person name="Grigoriev I.V."/>
            <person name="Nagy L.G."/>
            <person name="Martin F."/>
            <person name="Kauserud H."/>
        </authorList>
    </citation>
    <scope>NUCLEOTIDE SEQUENCE</scope>
    <source>
        <strain evidence="1">CBHHK182m</strain>
    </source>
</reference>
<organism evidence="1 3">
    <name type="scientific">Mycena metata</name>
    <dbReference type="NCBI Taxonomy" id="1033252"/>
    <lineage>
        <taxon>Eukaryota</taxon>
        <taxon>Fungi</taxon>
        <taxon>Dikarya</taxon>
        <taxon>Basidiomycota</taxon>
        <taxon>Agaricomycotina</taxon>
        <taxon>Agaricomycetes</taxon>
        <taxon>Agaricomycetidae</taxon>
        <taxon>Agaricales</taxon>
        <taxon>Marasmiineae</taxon>
        <taxon>Mycenaceae</taxon>
        <taxon>Mycena</taxon>
    </lineage>
</organism>
<evidence type="ECO:0000313" key="2">
    <source>
        <dbReference type="EMBL" id="KAJ7737076.1"/>
    </source>
</evidence>
<name>A0AAD7MBS9_9AGAR</name>